<evidence type="ECO:0000313" key="2">
    <source>
        <dbReference type="EMBL" id="EGB02605.1"/>
    </source>
</evidence>
<gene>
    <name evidence="2" type="ORF">AURANDRAFT_35088</name>
</gene>
<dbReference type="eggNOG" id="KOG2598">
    <property type="taxonomic scope" value="Eukaryota"/>
</dbReference>
<dbReference type="KEGG" id="aaf:AURANDRAFT_35088"/>
<organism evidence="3">
    <name type="scientific">Aureococcus anophagefferens</name>
    <name type="common">Harmful bloom alga</name>
    <dbReference type="NCBI Taxonomy" id="44056"/>
    <lineage>
        <taxon>Eukaryota</taxon>
        <taxon>Sar</taxon>
        <taxon>Stramenopiles</taxon>
        <taxon>Ochrophyta</taxon>
        <taxon>Pelagophyceae</taxon>
        <taxon>Pelagomonadales</taxon>
        <taxon>Pelagomonadaceae</taxon>
        <taxon>Aureococcus</taxon>
    </lineage>
</organism>
<dbReference type="OMA" id="FYIIQDY"/>
<evidence type="ECO:0000259" key="1">
    <source>
        <dbReference type="Pfam" id="PF03070"/>
    </source>
</evidence>
<dbReference type="InterPro" id="IPR016084">
    <property type="entry name" value="Haem_Oase-like_multi-hlx"/>
</dbReference>
<feature type="non-terminal residue" evidence="2">
    <location>
        <position position="1"/>
    </location>
</feature>
<protein>
    <recommendedName>
        <fullName evidence="1">Thiaminase-2/PQQC domain-containing protein</fullName>
    </recommendedName>
</protein>
<evidence type="ECO:0000313" key="3">
    <source>
        <dbReference type="Proteomes" id="UP000002729"/>
    </source>
</evidence>
<dbReference type="InterPro" id="IPR050967">
    <property type="entry name" value="Thiamine_Salvage_TenA"/>
</dbReference>
<dbReference type="AlphaFoldDB" id="F0YQK2"/>
<dbReference type="Proteomes" id="UP000002729">
    <property type="component" value="Unassembled WGS sequence"/>
</dbReference>
<dbReference type="GeneID" id="20221547"/>
<accession>F0YQK2</accession>
<dbReference type="GO" id="GO:0006772">
    <property type="term" value="P:thiamine metabolic process"/>
    <property type="evidence" value="ECO:0007669"/>
    <property type="project" value="UniProtKB-ARBA"/>
</dbReference>
<keyword evidence="3" id="KW-1185">Reference proteome</keyword>
<dbReference type="EMBL" id="GL833413">
    <property type="protein sequence ID" value="EGB02605.1"/>
    <property type="molecule type" value="Genomic_DNA"/>
</dbReference>
<dbReference type="PANTHER" id="PTHR43198:SF2">
    <property type="entry name" value="SI:CH1073-67J19.1-RELATED"/>
    <property type="match status" value="1"/>
</dbReference>
<reference evidence="2 3" key="1">
    <citation type="journal article" date="2011" name="Proc. Natl. Acad. Sci. U.S.A.">
        <title>Niche of harmful alga Aureococcus anophagefferens revealed through ecogenomics.</title>
        <authorList>
            <person name="Gobler C.J."/>
            <person name="Berry D.L."/>
            <person name="Dyhrman S.T."/>
            <person name="Wilhelm S.W."/>
            <person name="Salamov A."/>
            <person name="Lobanov A.V."/>
            <person name="Zhang Y."/>
            <person name="Collier J.L."/>
            <person name="Wurch L.L."/>
            <person name="Kustka A.B."/>
            <person name="Dill B.D."/>
            <person name="Shah M."/>
            <person name="VerBerkmoes N.C."/>
            <person name="Kuo A."/>
            <person name="Terry A."/>
            <person name="Pangilinan J."/>
            <person name="Lindquist E.A."/>
            <person name="Lucas S."/>
            <person name="Paulsen I.T."/>
            <person name="Hattenrath-Lehmann T.K."/>
            <person name="Talmage S.C."/>
            <person name="Walker E.A."/>
            <person name="Koch F."/>
            <person name="Burson A.M."/>
            <person name="Marcoval M.A."/>
            <person name="Tang Y.Z."/>
            <person name="Lecleir G.R."/>
            <person name="Coyne K.J."/>
            <person name="Berg G.M."/>
            <person name="Bertrand E.M."/>
            <person name="Saito M.A."/>
            <person name="Gladyshev V.N."/>
            <person name="Grigoriev I.V."/>
        </authorList>
    </citation>
    <scope>NUCLEOTIDE SEQUENCE [LARGE SCALE GENOMIC DNA]</scope>
    <source>
        <strain evidence="3">CCMP 1984</strain>
    </source>
</reference>
<dbReference type="InParanoid" id="F0YQK2"/>
<sequence length="218" mass="23937">TRSFWDASSATIAAAASHPFLVAMVDGSLPMAKFRYYVEQDSLYLKDFGDALRLLATRAPTRDAAARLDGFAAGADGAERALHASFFAGWGIKDGALPRQAPHTLLYTSYLLRVCATRPYAEGVAALLPCFWVYAHVGDAMLARRTREPTERPPQFDAWIDMYGGDAFHAAVRDYRALVEDAARADPAATPRMAEHFATACDLENMFWTQALDGLAWP</sequence>
<dbReference type="Pfam" id="PF03070">
    <property type="entry name" value="TENA_THI-4"/>
    <property type="match status" value="1"/>
</dbReference>
<feature type="domain" description="Thiaminase-2/PQQC" evidence="1">
    <location>
        <begin position="13"/>
        <end position="213"/>
    </location>
</feature>
<dbReference type="CDD" id="cd19365">
    <property type="entry name" value="TenA_C-like"/>
    <property type="match status" value="1"/>
</dbReference>
<dbReference type="SUPFAM" id="SSF48613">
    <property type="entry name" value="Heme oxygenase-like"/>
    <property type="match status" value="1"/>
</dbReference>
<dbReference type="Gene3D" id="1.20.910.10">
    <property type="entry name" value="Heme oxygenase-like"/>
    <property type="match status" value="1"/>
</dbReference>
<name>F0YQK2_AURAN</name>
<dbReference type="InterPro" id="IPR004305">
    <property type="entry name" value="Thiaminase-2/PQQC"/>
</dbReference>
<proteinExistence type="predicted"/>
<dbReference type="PANTHER" id="PTHR43198">
    <property type="entry name" value="BIFUNCTIONAL TH2 PROTEIN"/>
    <property type="match status" value="1"/>
</dbReference>
<dbReference type="GO" id="GO:0005829">
    <property type="term" value="C:cytosol"/>
    <property type="evidence" value="ECO:0007669"/>
    <property type="project" value="TreeGrafter"/>
</dbReference>
<dbReference type="RefSeq" id="XP_009042694.1">
    <property type="nucleotide sequence ID" value="XM_009044446.1"/>
</dbReference>
<dbReference type="OrthoDB" id="37730at2759"/>